<dbReference type="PANTHER" id="PTHR43283">
    <property type="entry name" value="BETA-LACTAMASE-RELATED"/>
    <property type="match status" value="1"/>
</dbReference>
<dbReference type="EMBL" id="FORF01000016">
    <property type="protein sequence ID" value="SFJ37586.1"/>
    <property type="molecule type" value="Genomic_DNA"/>
</dbReference>
<protein>
    <submittedName>
        <fullName evidence="3">CubicO group peptidase, beta-lactamase class C family</fullName>
    </submittedName>
</protein>
<proteinExistence type="predicted"/>
<reference evidence="4" key="1">
    <citation type="submission" date="2016-10" db="EMBL/GenBank/DDBJ databases">
        <authorList>
            <person name="Varghese N."/>
            <person name="Submissions S."/>
        </authorList>
    </citation>
    <scope>NUCLEOTIDE SEQUENCE [LARGE SCALE GENOMIC DNA]</scope>
    <source>
        <strain evidence="4">DSM 21857</strain>
    </source>
</reference>
<dbReference type="OrthoDB" id="9814204at2"/>
<dbReference type="Pfam" id="PF00144">
    <property type="entry name" value="Beta-lactamase"/>
    <property type="match status" value="1"/>
</dbReference>
<evidence type="ECO:0000256" key="1">
    <source>
        <dbReference type="SAM" id="Phobius"/>
    </source>
</evidence>
<feature type="transmembrane region" description="Helical" evidence="1">
    <location>
        <begin position="7"/>
        <end position="28"/>
    </location>
</feature>
<dbReference type="PANTHER" id="PTHR43283:SF7">
    <property type="entry name" value="BETA-LACTAMASE-RELATED DOMAIN-CONTAINING PROTEIN"/>
    <property type="match status" value="1"/>
</dbReference>
<dbReference type="InterPro" id="IPR012338">
    <property type="entry name" value="Beta-lactam/transpept-like"/>
</dbReference>
<sequence length="454" mass="48324">MRMLGKIVKWIVLVLVAAVIAVAGWLFVAPPDLIRVATAYSAKMVCSNAFLAGRDPQSVLAIDVQAPGHPVLGYVTVKVDDASGTVSASLLGLFGESRAVHRPGAGCSSLPSGHELTAMPAVAAGPAPDMTNIWPEGNVVEPTQDPQLAAILDDPAMTGPGMRAVVVVHNGRIAAERYGEGFAAETPLLGWSMTKTVTAAIIGTLVGEGRMSVEQDELFEEWTGDDRAAITVADLMAMSSALEFNEDYGDVTDVTRMLYLQPDMASFASEKPLVGPIGEVFNYSSGTTVLLSRIWQDAFDAQADALAWPRKAIFEPLGMTSAVLEADARGTYVGSSYLYATGRDWARFGEMLRLDGAWGGSQILPAGYVDWMREEASASKGVYARGQLWLQGPGEEDNLRQGVPADTFWLRGHDGQSIAVSPSSNLVVVRLGLTPSKHAYRPQPMIAALSAALQ</sequence>
<dbReference type="InterPro" id="IPR050789">
    <property type="entry name" value="Diverse_Enzym_Activities"/>
</dbReference>
<dbReference type="Gene3D" id="3.40.710.10">
    <property type="entry name" value="DD-peptidase/beta-lactamase superfamily"/>
    <property type="match status" value="1"/>
</dbReference>
<keyword evidence="4" id="KW-1185">Reference proteome</keyword>
<gene>
    <name evidence="3" type="ORF">SAMN03080618_02800</name>
</gene>
<dbReference type="InterPro" id="IPR001466">
    <property type="entry name" value="Beta-lactam-related"/>
</dbReference>
<name>A0A1I3QWS7_9HYPH</name>
<organism evidence="3 4">
    <name type="scientific">Aquamicrobium aerolatum DSM 21857</name>
    <dbReference type="NCBI Taxonomy" id="1121003"/>
    <lineage>
        <taxon>Bacteria</taxon>
        <taxon>Pseudomonadati</taxon>
        <taxon>Pseudomonadota</taxon>
        <taxon>Alphaproteobacteria</taxon>
        <taxon>Hyphomicrobiales</taxon>
        <taxon>Phyllobacteriaceae</taxon>
        <taxon>Aerobium</taxon>
    </lineage>
</organism>
<accession>A0A1I3QWS7</accession>
<evidence type="ECO:0000313" key="4">
    <source>
        <dbReference type="Proteomes" id="UP000242763"/>
    </source>
</evidence>
<dbReference type="RefSeq" id="WP_091523501.1">
    <property type="nucleotide sequence ID" value="NZ_FORF01000016.1"/>
</dbReference>
<keyword evidence="1" id="KW-0472">Membrane</keyword>
<keyword evidence="1" id="KW-0812">Transmembrane</keyword>
<evidence type="ECO:0000259" key="2">
    <source>
        <dbReference type="Pfam" id="PF00144"/>
    </source>
</evidence>
<feature type="domain" description="Beta-lactamase-related" evidence="2">
    <location>
        <begin position="164"/>
        <end position="431"/>
    </location>
</feature>
<dbReference type="STRING" id="1121003.SAMN03080618_02800"/>
<dbReference type="AlphaFoldDB" id="A0A1I3QWS7"/>
<dbReference type="Proteomes" id="UP000242763">
    <property type="component" value="Unassembled WGS sequence"/>
</dbReference>
<dbReference type="SUPFAM" id="SSF56601">
    <property type="entry name" value="beta-lactamase/transpeptidase-like"/>
    <property type="match status" value="1"/>
</dbReference>
<evidence type="ECO:0000313" key="3">
    <source>
        <dbReference type="EMBL" id="SFJ37586.1"/>
    </source>
</evidence>
<keyword evidence="1" id="KW-1133">Transmembrane helix</keyword>